<organism evidence="2 3">
    <name type="scientific">Fusarium pseudograminearum (strain CS3096)</name>
    <name type="common">Wheat and barley crown-rot fungus</name>
    <dbReference type="NCBI Taxonomy" id="1028729"/>
    <lineage>
        <taxon>Eukaryota</taxon>
        <taxon>Fungi</taxon>
        <taxon>Dikarya</taxon>
        <taxon>Ascomycota</taxon>
        <taxon>Pezizomycotina</taxon>
        <taxon>Sordariomycetes</taxon>
        <taxon>Hypocreomycetidae</taxon>
        <taxon>Hypocreales</taxon>
        <taxon>Nectriaceae</taxon>
        <taxon>Fusarium</taxon>
    </lineage>
</organism>
<proteinExistence type="predicted"/>
<evidence type="ECO:0000256" key="1">
    <source>
        <dbReference type="SAM" id="SignalP"/>
    </source>
</evidence>
<keyword evidence="1" id="KW-0732">Signal</keyword>
<name>K3VMW6_FUSPC</name>
<dbReference type="EMBL" id="AFNW01000078">
    <property type="protein sequence ID" value="EKJ76079.1"/>
    <property type="molecule type" value="Genomic_DNA"/>
</dbReference>
<evidence type="ECO:0000313" key="3">
    <source>
        <dbReference type="Proteomes" id="UP000007978"/>
    </source>
</evidence>
<protein>
    <submittedName>
        <fullName evidence="2">Uncharacterized protein</fullName>
    </submittedName>
</protein>
<dbReference type="GeneID" id="20362330"/>
<dbReference type="OrthoDB" id="3219396at2759"/>
<dbReference type="eggNOG" id="ENOG502T4FE">
    <property type="taxonomic scope" value="Eukaryota"/>
</dbReference>
<dbReference type="HOGENOM" id="CLU_566253_0_0_1"/>
<dbReference type="Proteomes" id="UP000007978">
    <property type="component" value="Chromosome 2"/>
</dbReference>
<accession>K3VMW6</accession>
<dbReference type="AlphaFoldDB" id="K3VMW6"/>
<evidence type="ECO:0000313" key="2">
    <source>
        <dbReference type="EMBL" id="EKJ76079.1"/>
    </source>
</evidence>
<dbReference type="KEGG" id="fpu:FPSE_03711"/>
<dbReference type="RefSeq" id="XP_009255105.1">
    <property type="nucleotide sequence ID" value="XM_009256830.1"/>
</dbReference>
<sequence length="418" mass="48330">MLPVSWSFTFPLFLLSHFASTRTIHKHGQTCQILRNMTCDDQFADFRWDVFQHETVKSFTTIATCDQLRDIKRIFLRRSLCLPCSKLFDSGELEERMKKLWQRVYCSGCKTEHPELLFRQGDRGSNICVGLQGEFALCKHIKVSGKVKVHDGEYHKLACTHTEHFEQLPNFKRYRPFILSFRSLGGVSSEYSRSFPLVKIAPEQYPGMPALKSRLLKQLKETHYDGLCHHSSTQLESIVSSLPSDKCDCFPAEGLPVRQPEPITLRYYWCKNHGYDCRHCGAHYLWYYDNNCVVLRVQIPFGNSNVYNIGWLSNITFHSDDYTTHPILNENTKGILWCTDPSCGTGCGNRWLLMVEILERLSLRQPGVYKSLPPRDRSSAANLPYTLEYQVFQNAAGWLTRPDMLSLELLFPRATKFV</sequence>
<reference evidence="2 3" key="1">
    <citation type="journal article" date="2012" name="PLoS Pathog.">
        <title>Comparative pathogenomics reveals horizontally acquired novel virulence genes in fungi infecting cereal hosts.</title>
        <authorList>
            <person name="Gardiner D.M."/>
            <person name="McDonald M.C."/>
            <person name="Covarelli L."/>
            <person name="Solomon P.S."/>
            <person name="Rusu A.G."/>
            <person name="Marshall M."/>
            <person name="Kazan K."/>
            <person name="Chakraborty S."/>
            <person name="McDonald B.A."/>
            <person name="Manners J.M."/>
        </authorList>
    </citation>
    <scope>NUCLEOTIDE SEQUENCE [LARGE SCALE GENOMIC DNA]</scope>
    <source>
        <strain evidence="2 3">CS3096</strain>
    </source>
</reference>
<keyword evidence="3" id="KW-1185">Reference proteome</keyword>
<comment type="caution">
    <text evidence="2">The sequence shown here is derived from an EMBL/GenBank/DDBJ whole genome shotgun (WGS) entry which is preliminary data.</text>
</comment>
<feature type="signal peptide" evidence="1">
    <location>
        <begin position="1"/>
        <end position="21"/>
    </location>
</feature>
<gene>
    <name evidence="2" type="ORF">FPSE_03711</name>
</gene>
<feature type="chain" id="PRO_5003870099" evidence="1">
    <location>
        <begin position="22"/>
        <end position="418"/>
    </location>
</feature>